<dbReference type="Proteomes" id="UP000246635">
    <property type="component" value="Unassembled WGS sequence"/>
</dbReference>
<evidence type="ECO:0000313" key="3">
    <source>
        <dbReference type="Proteomes" id="UP000246635"/>
    </source>
</evidence>
<dbReference type="EMBL" id="QGTQ01000003">
    <property type="protein sequence ID" value="PWW06280.1"/>
    <property type="molecule type" value="Genomic_DNA"/>
</dbReference>
<feature type="domain" description="IrrE N-terminal-like" evidence="1">
    <location>
        <begin position="62"/>
        <end position="156"/>
    </location>
</feature>
<proteinExistence type="predicted"/>
<evidence type="ECO:0000259" key="1">
    <source>
        <dbReference type="Pfam" id="PF06114"/>
    </source>
</evidence>
<protein>
    <submittedName>
        <fullName evidence="2">Uncharacterized protein DUF955</fullName>
    </submittedName>
</protein>
<dbReference type="RefSeq" id="WP_110042968.1">
    <property type="nucleotide sequence ID" value="NZ_CP054609.1"/>
</dbReference>
<organism evidence="2 3">
    <name type="scientific">Paenibacillus cellulosilyticus</name>
    <dbReference type="NCBI Taxonomy" id="375489"/>
    <lineage>
        <taxon>Bacteria</taxon>
        <taxon>Bacillati</taxon>
        <taxon>Bacillota</taxon>
        <taxon>Bacilli</taxon>
        <taxon>Bacillales</taxon>
        <taxon>Paenibacillaceae</taxon>
        <taxon>Paenibacillus</taxon>
    </lineage>
</organism>
<gene>
    <name evidence="2" type="ORF">DFQ01_103182</name>
</gene>
<name>A0A2V2Z606_9BACL</name>
<dbReference type="InterPro" id="IPR010359">
    <property type="entry name" value="IrrE_HExxH"/>
</dbReference>
<dbReference type="OrthoDB" id="2417909at2"/>
<reference evidence="2 3" key="1">
    <citation type="submission" date="2018-05" db="EMBL/GenBank/DDBJ databases">
        <title>Genomic Encyclopedia of Type Strains, Phase III (KMG-III): the genomes of soil and plant-associated and newly described type strains.</title>
        <authorList>
            <person name="Whitman W."/>
        </authorList>
    </citation>
    <scope>NUCLEOTIDE SEQUENCE [LARGE SCALE GENOMIC DNA]</scope>
    <source>
        <strain evidence="2 3">CECT 5696</strain>
    </source>
</reference>
<keyword evidence="3" id="KW-1185">Reference proteome</keyword>
<comment type="caution">
    <text evidence="2">The sequence shown here is derived from an EMBL/GenBank/DDBJ whole genome shotgun (WGS) entry which is preliminary data.</text>
</comment>
<evidence type="ECO:0000313" key="2">
    <source>
        <dbReference type="EMBL" id="PWW06280.1"/>
    </source>
</evidence>
<dbReference type="AlphaFoldDB" id="A0A2V2Z606"/>
<accession>A0A2V2Z606</accession>
<sequence>MSTFDISLYRENDLERWISKKYQAAGIFNATDLGIDRVAPIYEVEVKIYEGPSFAQWHEGEYCFMFLNNQMPLKKMREHFFHELCHPVRHVGLQNDPCMSPLFRQLQETQAEAFQLYASMPAYLLEEFTPYATQSNFLRILTESFLLPYKLVERRITQMLHRINHTRSAAQLQRASWSPPELTSFKQTNVDDRTVIVLQDDRPSSLLIRVHQYDWDSTLYISTLSRYQQTSADLQGLDALSFQVPASAYVLHPSDPNLIGVRMAVVMKFLDDMKLPFPAHDIDYLQIRIVDIEYALQRTVRLQYDW</sequence>
<dbReference type="Pfam" id="PF06114">
    <property type="entry name" value="Peptidase_M78"/>
    <property type="match status" value="1"/>
</dbReference>